<feature type="non-terminal residue" evidence="2">
    <location>
        <position position="57"/>
    </location>
</feature>
<feature type="non-terminal residue" evidence="2">
    <location>
        <position position="1"/>
    </location>
</feature>
<name>A0A165MVR1_9AGAM</name>
<evidence type="ECO:0000256" key="1">
    <source>
        <dbReference type="SAM" id="Phobius"/>
    </source>
</evidence>
<keyword evidence="1" id="KW-1133">Transmembrane helix</keyword>
<gene>
    <name evidence="2" type="ORF">NEOLEDRAFT_1021297</name>
</gene>
<keyword evidence="1" id="KW-0812">Transmembrane</keyword>
<dbReference type="EMBL" id="KV425660">
    <property type="protein sequence ID" value="KZT18843.1"/>
    <property type="molecule type" value="Genomic_DNA"/>
</dbReference>
<dbReference type="InParanoid" id="A0A165MVR1"/>
<organism evidence="2 3">
    <name type="scientific">Neolentinus lepideus HHB14362 ss-1</name>
    <dbReference type="NCBI Taxonomy" id="1314782"/>
    <lineage>
        <taxon>Eukaryota</taxon>
        <taxon>Fungi</taxon>
        <taxon>Dikarya</taxon>
        <taxon>Basidiomycota</taxon>
        <taxon>Agaricomycotina</taxon>
        <taxon>Agaricomycetes</taxon>
        <taxon>Gloeophyllales</taxon>
        <taxon>Gloeophyllaceae</taxon>
        <taxon>Neolentinus</taxon>
    </lineage>
</organism>
<reference evidence="2 3" key="1">
    <citation type="journal article" date="2016" name="Mol. Biol. Evol.">
        <title>Comparative Genomics of Early-Diverging Mushroom-Forming Fungi Provides Insights into the Origins of Lignocellulose Decay Capabilities.</title>
        <authorList>
            <person name="Nagy L.G."/>
            <person name="Riley R."/>
            <person name="Tritt A."/>
            <person name="Adam C."/>
            <person name="Daum C."/>
            <person name="Floudas D."/>
            <person name="Sun H."/>
            <person name="Yadav J.S."/>
            <person name="Pangilinan J."/>
            <person name="Larsson K.H."/>
            <person name="Matsuura K."/>
            <person name="Barry K."/>
            <person name="Labutti K."/>
            <person name="Kuo R."/>
            <person name="Ohm R.A."/>
            <person name="Bhattacharya S.S."/>
            <person name="Shirouzu T."/>
            <person name="Yoshinaga Y."/>
            <person name="Martin F.M."/>
            <person name="Grigoriev I.V."/>
            <person name="Hibbett D.S."/>
        </authorList>
    </citation>
    <scope>NUCLEOTIDE SEQUENCE [LARGE SCALE GENOMIC DNA]</scope>
    <source>
        <strain evidence="2 3">HHB14362 ss-1</strain>
    </source>
</reference>
<dbReference type="AlphaFoldDB" id="A0A165MVR1"/>
<accession>A0A165MVR1</accession>
<evidence type="ECO:0000313" key="2">
    <source>
        <dbReference type="EMBL" id="KZT18843.1"/>
    </source>
</evidence>
<keyword evidence="3" id="KW-1185">Reference proteome</keyword>
<proteinExistence type="predicted"/>
<dbReference type="InterPro" id="IPR027417">
    <property type="entry name" value="P-loop_NTPase"/>
</dbReference>
<sequence>WTDDKIRELVQLKFNKRACLFQIKIARAIRERKRDVVANAATGFGKTLSFWILLLMA</sequence>
<dbReference type="Gene3D" id="3.40.50.300">
    <property type="entry name" value="P-loop containing nucleotide triphosphate hydrolases"/>
    <property type="match status" value="1"/>
</dbReference>
<evidence type="ECO:0008006" key="4">
    <source>
        <dbReference type="Google" id="ProtNLM"/>
    </source>
</evidence>
<dbReference type="STRING" id="1314782.A0A165MVR1"/>
<dbReference type="Proteomes" id="UP000076761">
    <property type="component" value="Unassembled WGS sequence"/>
</dbReference>
<feature type="transmembrane region" description="Helical" evidence="1">
    <location>
        <begin position="36"/>
        <end position="56"/>
    </location>
</feature>
<keyword evidence="1" id="KW-0472">Membrane</keyword>
<protein>
    <recommendedName>
        <fullName evidence="4">DEAD/DEAH box helicase domain-containing protein</fullName>
    </recommendedName>
</protein>
<evidence type="ECO:0000313" key="3">
    <source>
        <dbReference type="Proteomes" id="UP000076761"/>
    </source>
</evidence>
<dbReference type="SUPFAM" id="SSF52540">
    <property type="entry name" value="P-loop containing nucleoside triphosphate hydrolases"/>
    <property type="match status" value="1"/>
</dbReference>